<dbReference type="Pfam" id="PF24072">
    <property type="entry name" value="T7_gp14"/>
    <property type="match status" value="1"/>
</dbReference>
<keyword evidence="3" id="KW-1185">Reference proteome</keyword>
<evidence type="ECO:0000313" key="2">
    <source>
        <dbReference type="EMBL" id="MEJ8474594.1"/>
    </source>
</evidence>
<dbReference type="EMBL" id="JBAKIA010000005">
    <property type="protein sequence ID" value="MEJ8474594.1"/>
    <property type="molecule type" value="Genomic_DNA"/>
</dbReference>
<evidence type="ECO:0000313" key="3">
    <source>
        <dbReference type="Proteomes" id="UP001385499"/>
    </source>
</evidence>
<feature type="coiled-coil region" evidence="1">
    <location>
        <begin position="25"/>
        <end position="52"/>
    </location>
</feature>
<sequence>MCPMALTAISVVGSLVGGGIQAAGIQSQANAQADAEERRAQLADRAKEVNQTQASFERKRSLQQLSKVIGNNRAAGAERGLSDTGSLVDVMDDNAYEAAQDLEAIRYRAEGERDNLTMEAADARSRASSSRKAGRIGAFGAALGGLTGAATSLGNSLYRRPPTT</sequence>
<gene>
    <name evidence="2" type="ORF">V6575_10890</name>
</gene>
<reference evidence="2 3" key="1">
    <citation type="submission" date="2024-02" db="EMBL/GenBank/DDBJ databases">
        <title>Roseibium algae sp. nov., isolated from marine alga (Grateloupia sp.), showing potential in myo-inositol conversion.</title>
        <authorList>
            <person name="Wang Y."/>
        </authorList>
    </citation>
    <scope>NUCLEOTIDE SEQUENCE [LARGE SCALE GENOMIC DNA]</scope>
    <source>
        <strain evidence="2 3">H3510</strain>
    </source>
</reference>
<proteinExistence type="predicted"/>
<comment type="caution">
    <text evidence="2">The sequence shown here is derived from an EMBL/GenBank/DDBJ whole genome shotgun (WGS) entry which is preliminary data.</text>
</comment>
<organism evidence="2 3">
    <name type="scientific">Roseibium algae</name>
    <dbReference type="NCBI Taxonomy" id="3123038"/>
    <lineage>
        <taxon>Bacteria</taxon>
        <taxon>Pseudomonadati</taxon>
        <taxon>Pseudomonadota</taxon>
        <taxon>Alphaproteobacteria</taxon>
        <taxon>Hyphomicrobiales</taxon>
        <taxon>Stappiaceae</taxon>
        <taxon>Roseibium</taxon>
    </lineage>
</organism>
<protein>
    <submittedName>
        <fullName evidence="2">Uncharacterized protein</fullName>
    </submittedName>
</protein>
<dbReference type="Proteomes" id="UP001385499">
    <property type="component" value="Unassembled WGS sequence"/>
</dbReference>
<dbReference type="InterPro" id="IPR038996">
    <property type="entry name" value="Gp14"/>
</dbReference>
<name>A0ABU8TKB1_9HYPH</name>
<dbReference type="RefSeq" id="WP_340274335.1">
    <property type="nucleotide sequence ID" value="NZ_JBAKIA010000005.1"/>
</dbReference>
<evidence type="ECO:0000256" key="1">
    <source>
        <dbReference type="SAM" id="Coils"/>
    </source>
</evidence>
<keyword evidence="1" id="KW-0175">Coiled coil</keyword>
<accession>A0ABU8TKB1</accession>